<dbReference type="InterPro" id="IPR036361">
    <property type="entry name" value="SAP_dom_sf"/>
</dbReference>
<dbReference type="EMBL" id="CAJVRM010000702">
    <property type="protein sequence ID" value="CAG8982975.1"/>
    <property type="molecule type" value="Genomic_DNA"/>
</dbReference>
<feature type="domain" description="SAP" evidence="2">
    <location>
        <begin position="38"/>
        <end position="72"/>
    </location>
</feature>
<protein>
    <recommendedName>
        <fullName evidence="2">SAP domain-containing protein</fullName>
    </recommendedName>
</protein>
<accession>A0A9N9M1H8</accession>
<feature type="region of interest" description="Disordered" evidence="1">
    <location>
        <begin position="69"/>
        <end position="307"/>
    </location>
</feature>
<feature type="compositionally biased region" description="Gly residues" evidence="1">
    <location>
        <begin position="610"/>
        <end position="637"/>
    </location>
</feature>
<feature type="compositionally biased region" description="Low complexity" evidence="1">
    <location>
        <begin position="87"/>
        <end position="107"/>
    </location>
</feature>
<dbReference type="Pfam" id="PF02037">
    <property type="entry name" value="SAP"/>
    <property type="match status" value="1"/>
</dbReference>
<dbReference type="AlphaFoldDB" id="A0A9N9M1H8"/>
<dbReference type="Gene3D" id="1.10.720.30">
    <property type="entry name" value="SAP domain"/>
    <property type="match status" value="1"/>
</dbReference>
<feature type="region of interest" description="Disordered" evidence="1">
    <location>
        <begin position="1"/>
        <end position="30"/>
    </location>
</feature>
<feature type="compositionally biased region" description="Acidic residues" evidence="1">
    <location>
        <begin position="216"/>
        <end position="225"/>
    </location>
</feature>
<dbReference type="PANTHER" id="PTHR47031">
    <property type="entry name" value="SAP DNA-BINDING DOMAIN-CONTAINING PROTEIN"/>
    <property type="match status" value="1"/>
</dbReference>
<evidence type="ECO:0000259" key="2">
    <source>
        <dbReference type="PROSITE" id="PS50800"/>
    </source>
</evidence>
<dbReference type="InterPro" id="IPR034257">
    <property type="entry name" value="Acinus_RRM"/>
</dbReference>
<name>A0A9N9M1H8_9HELO</name>
<feature type="compositionally biased region" description="Low complexity" evidence="1">
    <location>
        <begin position="151"/>
        <end position="162"/>
    </location>
</feature>
<feature type="compositionally biased region" description="Basic and acidic residues" evidence="1">
    <location>
        <begin position="638"/>
        <end position="661"/>
    </location>
</feature>
<dbReference type="Proteomes" id="UP000701801">
    <property type="component" value="Unassembled WGS sequence"/>
</dbReference>
<dbReference type="CDD" id="cd12432">
    <property type="entry name" value="RRM_ACINU"/>
    <property type="match status" value="1"/>
</dbReference>
<feature type="compositionally biased region" description="Acidic residues" evidence="1">
    <location>
        <begin position="72"/>
        <end position="81"/>
    </location>
</feature>
<dbReference type="PROSITE" id="PS50800">
    <property type="entry name" value="SAP"/>
    <property type="match status" value="1"/>
</dbReference>
<gene>
    <name evidence="3" type="ORF">HYALB_00003554</name>
</gene>
<dbReference type="SMART" id="SM00513">
    <property type="entry name" value="SAP"/>
    <property type="match status" value="1"/>
</dbReference>
<feature type="compositionally biased region" description="Polar residues" evidence="1">
    <location>
        <begin position="1"/>
        <end position="13"/>
    </location>
</feature>
<feature type="compositionally biased region" description="Pro residues" evidence="1">
    <location>
        <begin position="490"/>
        <end position="499"/>
    </location>
</feature>
<keyword evidence="4" id="KW-1185">Reference proteome</keyword>
<comment type="caution">
    <text evidence="3">The sequence shown here is derived from an EMBL/GenBank/DDBJ whole genome shotgun (WGS) entry which is preliminary data.</text>
</comment>
<dbReference type="InterPro" id="IPR003034">
    <property type="entry name" value="SAP_dom"/>
</dbReference>
<evidence type="ECO:0000313" key="3">
    <source>
        <dbReference type="EMBL" id="CAG8982975.1"/>
    </source>
</evidence>
<dbReference type="SUPFAM" id="SSF68906">
    <property type="entry name" value="SAP domain"/>
    <property type="match status" value="1"/>
</dbReference>
<feature type="region of interest" description="Disordered" evidence="1">
    <location>
        <begin position="482"/>
        <end position="522"/>
    </location>
</feature>
<sequence length="661" mass="73293">MSKENSQQHSQPYPSHLHRQTNPTPTSNDAHWLAMTDWSKLKVVDLKAELKRRGLAQMGLKPALVARLAAAENEEGSESESEATIQGDSGRPGAAASAATSPDTTSPIQPPPDPTSQIPHNEPQDAAPESSTPQGATEAVPRTSPEPVVIQETVTQLEQLEQTAKEPTATLESPTPIPETHHSALPSAETKEIVEDKSKRKRRSQTPPPSKRPRLEDEEMTEVEENANHEDKKDLASTGSERNPADVGVAQSGTTDFAMEGQDMVQESKLEPLPQATESSGDTVDVDVKDGSISNDPMDISPRHPSRNYKELFTAPSMPSLEKSTSRDRVDAMETELPDRIIIPARHPATSALYIRNFMRPLNPGQLKNHIADLAAPPGRESDPEVITYFFLDPIRTHAFISFANVAAASRVRSAIHDRIWPDERSRRPLWADFIPVEKVEAWSEEEQAAGGGRAAAKKWEVYYEEDEDRNVTAHLQEVTNFPHQHPPRRPSNPVPPHQAPFQPRGIENAPSGPRAEQNRVPPARAMNGFSTLDQLFKSTTAKPLLYWKPVDKAVADKRLDNIDSATSQEARGRRLDGDMNRYTFEDRDVLVDRGPEIFNGIRPPPGFRGPRGNGSGGGPNGGGPLRRGYQGQGYGGRPERYDNYRRDNRRGMRDDRRYWE</sequence>
<organism evidence="3 4">
    <name type="scientific">Hymenoscyphus albidus</name>
    <dbReference type="NCBI Taxonomy" id="595503"/>
    <lineage>
        <taxon>Eukaryota</taxon>
        <taxon>Fungi</taxon>
        <taxon>Dikarya</taxon>
        <taxon>Ascomycota</taxon>
        <taxon>Pezizomycotina</taxon>
        <taxon>Leotiomycetes</taxon>
        <taxon>Helotiales</taxon>
        <taxon>Helotiaceae</taxon>
        <taxon>Hymenoscyphus</taxon>
    </lineage>
</organism>
<dbReference type="OrthoDB" id="5348404at2759"/>
<feature type="compositionally biased region" description="Basic and acidic residues" evidence="1">
    <location>
        <begin position="189"/>
        <end position="198"/>
    </location>
</feature>
<feature type="region of interest" description="Disordered" evidence="1">
    <location>
        <begin position="596"/>
        <end position="661"/>
    </location>
</feature>
<dbReference type="PANTHER" id="PTHR47031:SF3">
    <property type="entry name" value="SAP DOMAIN-CONTAINING PROTEIN"/>
    <property type="match status" value="1"/>
</dbReference>
<reference evidence="3" key="1">
    <citation type="submission" date="2021-07" db="EMBL/GenBank/DDBJ databases">
        <authorList>
            <person name="Durling M."/>
        </authorList>
    </citation>
    <scope>NUCLEOTIDE SEQUENCE</scope>
</reference>
<evidence type="ECO:0000256" key="1">
    <source>
        <dbReference type="SAM" id="MobiDB-lite"/>
    </source>
</evidence>
<feature type="compositionally biased region" description="Polar residues" evidence="1">
    <location>
        <begin position="20"/>
        <end position="29"/>
    </location>
</feature>
<evidence type="ECO:0000313" key="4">
    <source>
        <dbReference type="Proteomes" id="UP000701801"/>
    </source>
</evidence>
<proteinExistence type="predicted"/>
<feature type="compositionally biased region" description="Basic and acidic residues" evidence="1">
    <location>
        <begin position="226"/>
        <end position="235"/>
    </location>
</feature>